<protein>
    <submittedName>
        <fullName evidence="9">Lysophospholipid acyltransferase-like</fullName>
    </submittedName>
</protein>
<dbReference type="GO" id="GO:0019432">
    <property type="term" value="P:triglyceride biosynthetic process"/>
    <property type="evidence" value="ECO:0007669"/>
    <property type="project" value="TreeGrafter"/>
</dbReference>
<proteinExistence type="predicted"/>
<evidence type="ECO:0000313" key="10">
    <source>
        <dbReference type="Proteomes" id="UP000247498"/>
    </source>
</evidence>
<keyword evidence="6 9" id="KW-0012">Acyltransferase</keyword>
<feature type="transmembrane region" description="Helical" evidence="8">
    <location>
        <begin position="379"/>
        <end position="397"/>
    </location>
</feature>
<name>A0A2V0P1C8_9CHLO</name>
<dbReference type="InParanoid" id="A0A2V0P1C8"/>
<feature type="compositionally biased region" description="Basic and acidic residues" evidence="7">
    <location>
        <begin position="523"/>
        <end position="535"/>
    </location>
</feature>
<organism evidence="9 10">
    <name type="scientific">Raphidocelis subcapitata</name>
    <dbReference type="NCBI Taxonomy" id="307507"/>
    <lineage>
        <taxon>Eukaryota</taxon>
        <taxon>Viridiplantae</taxon>
        <taxon>Chlorophyta</taxon>
        <taxon>core chlorophytes</taxon>
        <taxon>Chlorophyceae</taxon>
        <taxon>CS clade</taxon>
        <taxon>Sphaeropleales</taxon>
        <taxon>Selenastraceae</taxon>
        <taxon>Raphidocelis</taxon>
    </lineage>
</organism>
<keyword evidence="2 9" id="KW-0808">Transferase</keyword>
<feature type="region of interest" description="Disordered" evidence="7">
    <location>
        <begin position="516"/>
        <end position="535"/>
    </location>
</feature>
<dbReference type="Pfam" id="PF03062">
    <property type="entry name" value="MBOAT"/>
    <property type="match status" value="1"/>
</dbReference>
<dbReference type="GO" id="GO:0008654">
    <property type="term" value="P:phospholipid biosynthetic process"/>
    <property type="evidence" value="ECO:0007669"/>
    <property type="project" value="TreeGrafter"/>
</dbReference>
<dbReference type="STRING" id="307507.A0A2V0P1C8"/>
<dbReference type="PANTHER" id="PTHR13906">
    <property type="entry name" value="PORCUPINE"/>
    <property type="match status" value="1"/>
</dbReference>
<evidence type="ECO:0000256" key="8">
    <source>
        <dbReference type="SAM" id="Phobius"/>
    </source>
</evidence>
<feature type="transmembrane region" description="Helical" evidence="8">
    <location>
        <begin position="178"/>
        <end position="196"/>
    </location>
</feature>
<evidence type="ECO:0000313" key="9">
    <source>
        <dbReference type="EMBL" id="GBF90895.1"/>
    </source>
</evidence>
<dbReference type="GO" id="GO:0016746">
    <property type="term" value="F:acyltransferase activity"/>
    <property type="evidence" value="ECO:0007669"/>
    <property type="project" value="UniProtKB-KW"/>
</dbReference>
<dbReference type="Proteomes" id="UP000247498">
    <property type="component" value="Unassembled WGS sequence"/>
</dbReference>
<evidence type="ECO:0000256" key="1">
    <source>
        <dbReference type="ARBA" id="ARBA00004141"/>
    </source>
</evidence>
<gene>
    <name evidence="9" type="ORF">Rsub_03750</name>
</gene>
<dbReference type="FunCoup" id="A0A2V0P1C8">
    <property type="interactions" value="1770"/>
</dbReference>
<feature type="transmembrane region" description="Helical" evidence="8">
    <location>
        <begin position="102"/>
        <end position="124"/>
    </location>
</feature>
<dbReference type="InterPro" id="IPR049941">
    <property type="entry name" value="LPLAT_7/PORCN-like"/>
</dbReference>
<evidence type="ECO:0000256" key="5">
    <source>
        <dbReference type="ARBA" id="ARBA00023136"/>
    </source>
</evidence>
<keyword evidence="5 8" id="KW-0472">Membrane</keyword>
<dbReference type="PANTHER" id="PTHR13906:SF4">
    <property type="entry name" value="LYSOPHOSPHOLIPID ACYLTRANSFERASE 6"/>
    <property type="match status" value="1"/>
</dbReference>
<dbReference type="EMBL" id="BDRX01000020">
    <property type="protein sequence ID" value="GBF90895.1"/>
    <property type="molecule type" value="Genomic_DNA"/>
</dbReference>
<dbReference type="GO" id="GO:0016020">
    <property type="term" value="C:membrane"/>
    <property type="evidence" value="ECO:0007669"/>
    <property type="project" value="UniProtKB-SubCell"/>
</dbReference>
<dbReference type="OrthoDB" id="286734at2759"/>
<evidence type="ECO:0000256" key="7">
    <source>
        <dbReference type="SAM" id="MobiDB-lite"/>
    </source>
</evidence>
<accession>A0A2V0P1C8</accession>
<comment type="subcellular location">
    <subcellularLocation>
        <location evidence="1">Membrane</location>
        <topology evidence="1">Multi-pass membrane protein</topology>
    </subcellularLocation>
</comment>
<evidence type="ECO:0000256" key="3">
    <source>
        <dbReference type="ARBA" id="ARBA00022692"/>
    </source>
</evidence>
<keyword evidence="10" id="KW-1185">Reference proteome</keyword>
<dbReference type="AlphaFoldDB" id="A0A2V0P1C8"/>
<dbReference type="GO" id="GO:0005783">
    <property type="term" value="C:endoplasmic reticulum"/>
    <property type="evidence" value="ECO:0007669"/>
    <property type="project" value="TreeGrafter"/>
</dbReference>
<dbReference type="GO" id="GO:0030258">
    <property type="term" value="P:lipid modification"/>
    <property type="evidence" value="ECO:0007669"/>
    <property type="project" value="TreeGrafter"/>
</dbReference>
<feature type="transmembrane region" description="Helical" evidence="8">
    <location>
        <begin position="444"/>
        <end position="467"/>
    </location>
</feature>
<comment type="caution">
    <text evidence="9">The sequence shown here is derived from an EMBL/GenBank/DDBJ whole genome shotgun (WGS) entry which is preliminary data.</text>
</comment>
<feature type="transmembrane region" description="Helical" evidence="8">
    <location>
        <begin position="72"/>
        <end position="95"/>
    </location>
</feature>
<feature type="transmembrane region" description="Helical" evidence="8">
    <location>
        <begin position="33"/>
        <end position="52"/>
    </location>
</feature>
<dbReference type="InterPro" id="IPR004299">
    <property type="entry name" value="MBOAT_fam"/>
</dbReference>
<evidence type="ECO:0000256" key="6">
    <source>
        <dbReference type="ARBA" id="ARBA00023315"/>
    </source>
</evidence>
<sequence length="535" mass="60085">MVRLLMQTRHNYIPHMEWEARLMEAGGLSHDQARFAVSFVVCIFAGILIRGLRNPTVRNLYSLLTGLLLLYYPFGSGILHCVFTSWTTYLVMWLIPRKCGTLAWLINFPYLLVLHTMNASGISWNKGVLDPTGAQMVLTLKLISTAMCLQDFHEKKEQDMSPYQRIHHLKRLPSLLEFFGYVFCFGNLLAGPIIEYRDYQDFIRNEGLWDPRAQKKGPVLGCMVQGLRATLTSALSCAFYISLEKTWGFHIFTDPWYLSQSLFMRLCVMQVVGTVYRSRYYFAWSNGWASLAFAGFDFLKWDDKTGKAVWGRGCNSRPLKVEFCDSGRMLAAHWNISTGMFLRRYVYERLTPPGGKPTFFTLVATQLVSSLWHGLYPGYFFFFVGSAFLFAHSTVTYHWEKAAPRWLQPVVKSLPFWAVKVFITKQCLDFLASSFLILTWRECLAAWGTVYFIPLIWMVGVLLLGQLEAAGKKGGRKGARGARGAAAAAGGGGGAANGVEHQTSGVADALAQGLQEAETAPRLSDDEGGGGKKDD</sequence>
<keyword evidence="3 8" id="KW-0812">Transmembrane</keyword>
<reference evidence="9 10" key="1">
    <citation type="journal article" date="2018" name="Sci. Rep.">
        <title>Raphidocelis subcapitata (=Pseudokirchneriella subcapitata) provides an insight into genome evolution and environmental adaptations in the Sphaeropleales.</title>
        <authorList>
            <person name="Suzuki S."/>
            <person name="Yamaguchi H."/>
            <person name="Nakajima N."/>
            <person name="Kawachi M."/>
        </authorList>
    </citation>
    <scope>NUCLEOTIDE SEQUENCE [LARGE SCALE GENOMIC DNA]</scope>
    <source>
        <strain evidence="9 10">NIES-35</strain>
    </source>
</reference>
<evidence type="ECO:0000256" key="2">
    <source>
        <dbReference type="ARBA" id="ARBA00022679"/>
    </source>
</evidence>
<keyword evidence="4 8" id="KW-1133">Transmembrane helix</keyword>
<evidence type="ECO:0000256" key="4">
    <source>
        <dbReference type="ARBA" id="ARBA00022989"/>
    </source>
</evidence>